<keyword evidence="3" id="KW-0690">Ribosome biogenesis</keyword>
<dbReference type="InterPro" id="IPR010914">
    <property type="entry name" value="RsgA_GTPase_dom"/>
</dbReference>
<evidence type="ECO:0000259" key="5">
    <source>
        <dbReference type="PROSITE" id="PS50936"/>
    </source>
</evidence>
<feature type="domain" description="EngC GTPase" evidence="5">
    <location>
        <begin position="124"/>
        <end position="266"/>
    </location>
</feature>
<evidence type="ECO:0000256" key="2">
    <source>
        <dbReference type="ARBA" id="ARBA00023134"/>
    </source>
</evidence>
<feature type="domain" description="CP-type G" evidence="6">
    <location>
        <begin position="115"/>
        <end position="268"/>
    </location>
</feature>
<dbReference type="GO" id="GO:0005737">
    <property type="term" value="C:cytoplasm"/>
    <property type="evidence" value="ECO:0007669"/>
    <property type="project" value="UniProtKB-SubCell"/>
</dbReference>
<feature type="binding site" evidence="3">
    <location>
        <position position="298"/>
    </location>
    <ligand>
        <name>Zn(2+)</name>
        <dbReference type="ChEBI" id="CHEBI:29105"/>
    </ligand>
</feature>
<keyword evidence="1 3" id="KW-0547">Nucleotide-binding</keyword>
<proteinExistence type="inferred from homology"/>
<reference evidence="7 8" key="1">
    <citation type="submission" date="2020-05" db="EMBL/GenBank/DDBJ databases">
        <title>Aquirufa sp. strain 15G-AUS-rot a new Aquirufa species.</title>
        <authorList>
            <person name="Pitt A."/>
            <person name="Hahn M.W."/>
        </authorList>
    </citation>
    <scope>NUCLEOTIDE SEQUENCE [LARGE SCALE GENOMIC DNA]</scope>
    <source>
        <strain evidence="7 8">15G-AUS-rot</strain>
    </source>
</reference>
<keyword evidence="8" id="KW-1185">Reference proteome</keyword>
<name>A0A7D4TIN8_9MICO</name>
<dbReference type="GO" id="GO:0046872">
    <property type="term" value="F:metal ion binding"/>
    <property type="evidence" value="ECO:0007669"/>
    <property type="project" value="UniProtKB-KW"/>
</dbReference>
<comment type="cofactor">
    <cofactor evidence="3">
        <name>Zn(2+)</name>
        <dbReference type="ChEBI" id="CHEBI:29105"/>
    </cofactor>
    <text evidence="3">Binds 1 zinc ion per subunit.</text>
</comment>
<feature type="binding site" evidence="3">
    <location>
        <position position="296"/>
    </location>
    <ligand>
        <name>Zn(2+)</name>
        <dbReference type="ChEBI" id="CHEBI:29105"/>
    </ligand>
</feature>
<feature type="binding site" evidence="3">
    <location>
        <begin position="211"/>
        <end position="219"/>
    </location>
    <ligand>
        <name>GTP</name>
        <dbReference type="ChEBI" id="CHEBI:37565"/>
    </ligand>
</feature>
<dbReference type="GO" id="GO:0019843">
    <property type="term" value="F:rRNA binding"/>
    <property type="evidence" value="ECO:0007669"/>
    <property type="project" value="UniProtKB-KW"/>
</dbReference>
<protein>
    <recommendedName>
        <fullName evidence="3">Small ribosomal subunit biogenesis GTPase RsgA</fullName>
        <ecNumber evidence="3">3.6.1.-</ecNumber>
    </recommendedName>
</protein>
<gene>
    <name evidence="3 7" type="primary">rsgA</name>
    <name evidence="7" type="ORF">HRU87_02070</name>
</gene>
<dbReference type="Proteomes" id="UP000501003">
    <property type="component" value="Chromosome"/>
</dbReference>
<evidence type="ECO:0000313" key="7">
    <source>
        <dbReference type="EMBL" id="QKJ25011.1"/>
    </source>
</evidence>
<dbReference type="RefSeq" id="WP_173493308.1">
    <property type="nucleotide sequence ID" value="NZ_CP054056.1"/>
</dbReference>
<evidence type="ECO:0000259" key="6">
    <source>
        <dbReference type="PROSITE" id="PS51721"/>
    </source>
</evidence>
<dbReference type="AlphaFoldDB" id="A0A7D4TIN8"/>
<dbReference type="EC" id="3.6.1.-" evidence="3"/>
<dbReference type="InterPro" id="IPR027417">
    <property type="entry name" value="P-loop_NTPase"/>
</dbReference>
<dbReference type="PANTHER" id="PTHR32120">
    <property type="entry name" value="SMALL RIBOSOMAL SUBUNIT BIOGENESIS GTPASE RSGA"/>
    <property type="match status" value="1"/>
</dbReference>
<dbReference type="InterPro" id="IPR004881">
    <property type="entry name" value="Ribosome_biogen_GTPase_RsgA"/>
</dbReference>
<feature type="region of interest" description="Disordered" evidence="4">
    <location>
        <begin position="14"/>
        <end position="40"/>
    </location>
</feature>
<dbReference type="NCBIfam" id="TIGR00157">
    <property type="entry name" value="ribosome small subunit-dependent GTPase A"/>
    <property type="match status" value="1"/>
</dbReference>
<dbReference type="GO" id="GO:0003924">
    <property type="term" value="F:GTPase activity"/>
    <property type="evidence" value="ECO:0007669"/>
    <property type="project" value="UniProtKB-UniRule"/>
</dbReference>
<keyword evidence="3" id="KW-0963">Cytoplasm</keyword>
<keyword evidence="2 3" id="KW-0342">GTP-binding</keyword>
<feature type="binding site" evidence="3">
    <location>
        <position position="305"/>
    </location>
    <ligand>
        <name>Zn(2+)</name>
        <dbReference type="ChEBI" id="CHEBI:29105"/>
    </ligand>
</feature>
<keyword evidence="3" id="KW-0479">Metal-binding</keyword>
<dbReference type="PANTHER" id="PTHR32120:SF11">
    <property type="entry name" value="SMALL RIBOSOMAL SUBUNIT BIOGENESIS GTPASE RSGA 1, MITOCHONDRIAL-RELATED"/>
    <property type="match status" value="1"/>
</dbReference>
<dbReference type="SUPFAM" id="SSF52540">
    <property type="entry name" value="P-loop containing nucleoside triphosphate hydrolases"/>
    <property type="match status" value="1"/>
</dbReference>
<dbReference type="InterPro" id="IPR030378">
    <property type="entry name" value="G_CP_dom"/>
</dbReference>
<dbReference type="EMBL" id="CP054056">
    <property type="protein sequence ID" value="QKJ25011.1"/>
    <property type="molecule type" value="Genomic_DNA"/>
</dbReference>
<dbReference type="PROSITE" id="PS51721">
    <property type="entry name" value="G_CP"/>
    <property type="match status" value="1"/>
</dbReference>
<dbReference type="HAMAP" id="MF_01820">
    <property type="entry name" value="GTPase_RsgA"/>
    <property type="match status" value="1"/>
</dbReference>
<evidence type="ECO:0000256" key="3">
    <source>
        <dbReference type="HAMAP-Rule" id="MF_01820"/>
    </source>
</evidence>
<keyword evidence="3" id="KW-0378">Hydrolase</keyword>
<evidence type="ECO:0000256" key="4">
    <source>
        <dbReference type="SAM" id="MobiDB-lite"/>
    </source>
</evidence>
<evidence type="ECO:0000313" key="8">
    <source>
        <dbReference type="Proteomes" id="UP000501003"/>
    </source>
</evidence>
<keyword evidence="3" id="KW-0699">rRNA-binding</keyword>
<dbReference type="Gene3D" id="1.10.40.50">
    <property type="entry name" value="Probable gtpase engc, domain 3"/>
    <property type="match status" value="1"/>
</dbReference>
<comment type="subunit">
    <text evidence="3">Monomer. Associates with 30S ribosomal subunit, binds 16S rRNA.</text>
</comment>
<dbReference type="Pfam" id="PF03193">
    <property type="entry name" value="RsgA_GTPase"/>
    <property type="match status" value="1"/>
</dbReference>
<comment type="subcellular location">
    <subcellularLocation>
        <location evidence="3">Cytoplasm</location>
    </subcellularLocation>
</comment>
<comment type="function">
    <text evidence="3">One of several proteins that assist in the late maturation steps of the functional core of the 30S ribosomal subunit. Helps release RbfA from mature subunits. May play a role in the assembly of ribosomal proteins into the subunit. Circularly permuted GTPase that catalyzes slow GTP hydrolysis, GTPase activity is stimulated by the 30S ribosomal subunit.</text>
</comment>
<accession>A0A7D4TIN8</accession>
<dbReference type="GO" id="GO:0042274">
    <property type="term" value="P:ribosomal small subunit biogenesis"/>
    <property type="evidence" value="ECO:0007669"/>
    <property type="project" value="UniProtKB-UniRule"/>
</dbReference>
<feature type="binding site" evidence="3">
    <location>
        <position position="292"/>
    </location>
    <ligand>
        <name>Zn(2+)</name>
        <dbReference type="ChEBI" id="CHEBI:29105"/>
    </ligand>
</feature>
<feature type="binding site" evidence="3">
    <location>
        <begin position="164"/>
        <end position="167"/>
    </location>
    <ligand>
        <name>GTP</name>
        <dbReference type="ChEBI" id="CHEBI:37565"/>
    </ligand>
</feature>
<dbReference type="GO" id="GO:0005525">
    <property type="term" value="F:GTP binding"/>
    <property type="evidence" value="ECO:0007669"/>
    <property type="project" value="UniProtKB-UniRule"/>
</dbReference>
<evidence type="ECO:0000256" key="1">
    <source>
        <dbReference type="ARBA" id="ARBA00022741"/>
    </source>
</evidence>
<sequence>MSWLYEPNNSFDLDEDDVRIRPNPKGSKPRTKRRPNFDDAPLGMVTEVHLARYQVLMENGQTVTATLAKELRRQGCVTCDQVRLDGVVTAEKGTLARIVKIEPRSSELTRSSDESDSADQTIVANADQLVIVMAAANPEPRPRLVDRYLVAAFNAGLKPILVMTKCDLADPGDFLKAFEGFDLRIFKHSSENPKLEQLITWLEGHKSVFVGHSGVGKTSLINLLAPNYERATGSVNEVTGKGKHTSSSAKAIPAAGGWIIDTPGVRTFGLAGINSQGILKGFADLAEGAKSCPRDCSHLESAPDCELDAQLQRGELSAQRLDSFRRLVGAISSVD</sequence>
<keyword evidence="3" id="KW-0862">Zinc</keyword>
<dbReference type="PROSITE" id="PS50936">
    <property type="entry name" value="ENGC_GTPASE"/>
    <property type="match status" value="1"/>
</dbReference>
<organism evidence="7 8">
    <name type="scientific">Aquiluna borgnonia</name>
    <dbReference type="NCBI Taxonomy" id="2499157"/>
    <lineage>
        <taxon>Bacteria</taxon>
        <taxon>Bacillati</taxon>
        <taxon>Actinomycetota</taxon>
        <taxon>Actinomycetes</taxon>
        <taxon>Micrococcales</taxon>
        <taxon>Microbacteriaceae</taxon>
        <taxon>Luna cluster</taxon>
        <taxon>Luna-1 subcluster</taxon>
        <taxon>Aquiluna</taxon>
    </lineage>
</organism>
<dbReference type="CDD" id="cd01854">
    <property type="entry name" value="YjeQ_EngC"/>
    <property type="match status" value="1"/>
</dbReference>
<dbReference type="Gene3D" id="3.40.50.300">
    <property type="entry name" value="P-loop containing nucleotide triphosphate hydrolases"/>
    <property type="match status" value="1"/>
</dbReference>
<keyword evidence="3" id="KW-0694">RNA-binding</keyword>
<comment type="similarity">
    <text evidence="3">Belongs to the TRAFAC class YlqF/YawG GTPase family. RsgA subfamily.</text>
</comment>
<dbReference type="KEGG" id="aqg:HRU87_02070"/>